<dbReference type="GeneID" id="66061062"/>
<organism evidence="2 3">
    <name type="scientific">Ustilaginoidea virens</name>
    <name type="common">Rice false smut fungus</name>
    <name type="synonym">Villosiclava virens</name>
    <dbReference type="NCBI Taxonomy" id="1159556"/>
    <lineage>
        <taxon>Eukaryota</taxon>
        <taxon>Fungi</taxon>
        <taxon>Dikarya</taxon>
        <taxon>Ascomycota</taxon>
        <taxon>Pezizomycotina</taxon>
        <taxon>Sordariomycetes</taxon>
        <taxon>Hypocreomycetidae</taxon>
        <taxon>Hypocreales</taxon>
        <taxon>Clavicipitaceae</taxon>
        <taxon>Ustilaginoidea</taxon>
    </lineage>
</organism>
<keyword evidence="3" id="KW-1185">Reference proteome</keyword>
<dbReference type="Proteomes" id="UP000027002">
    <property type="component" value="Chromosome 1"/>
</dbReference>
<dbReference type="RefSeq" id="XP_042993716.1">
    <property type="nucleotide sequence ID" value="XM_043137782.1"/>
</dbReference>
<feature type="region of interest" description="Disordered" evidence="1">
    <location>
        <begin position="57"/>
        <end position="120"/>
    </location>
</feature>
<evidence type="ECO:0000256" key="1">
    <source>
        <dbReference type="SAM" id="MobiDB-lite"/>
    </source>
</evidence>
<dbReference type="EMBL" id="CP072753">
    <property type="protein sequence ID" value="QUC16043.1"/>
    <property type="molecule type" value="Genomic_DNA"/>
</dbReference>
<accession>A0A8E5HIP7</accession>
<name>A0A8E5HIP7_USTVR</name>
<feature type="compositionally biased region" description="Polar residues" evidence="1">
    <location>
        <begin position="61"/>
        <end position="70"/>
    </location>
</feature>
<dbReference type="AlphaFoldDB" id="A0A8E5HIP7"/>
<protein>
    <submittedName>
        <fullName evidence="2">Uncharacterized protein</fullName>
    </submittedName>
</protein>
<gene>
    <name evidence="2" type="ORF">UV8b_00284</name>
</gene>
<evidence type="ECO:0000313" key="3">
    <source>
        <dbReference type="Proteomes" id="UP000027002"/>
    </source>
</evidence>
<sequence length="153" mass="16571">MNPSSPAIDNVAWMQHVAPDRWTRPPGHRRLAPTWPAKPLHIADLPSRWDFSAVRGHSPESVRTSISSSPRVPARLAIPSPPLTRDSRRQGQGPPAPDGKASAPPNSPGPGRETEQQAPAAWRFATYAKSLLCLHTLLLPVAAMLPGQNTHSK</sequence>
<reference evidence="2" key="1">
    <citation type="submission" date="2020-03" db="EMBL/GenBank/DDBJ databases">
        <title>A mixture of massive structural variations and highly conserved coding sequences in Ustilaginoidea virens genome.</title>
        <authorList>
            <person name="Zhang K."/>
            <person name="Zhao Z."/>
            <person name="Zhang Z."/>
            <person name="Li Y."/>
            <person name="Hsiang T."/>
            <person name="Sun W."/>
        </authorList>
    </citation>
    <scope>NUCLEOTIDE SEQUENCE</scope>
    <source>
        <strain evidence="2">UV-8b</strain>
    </source>
</reference>
<proteinExistence type="predicted"/>
<evidence type="ECO:0000313" key="2">
    <source>
        <dbReference type="EMBL" id="QUC16043.1"/>
    </source>
</evidence>
<dbReference type="KEGG" id="uvi:66061062"/>